<name>A0A078S0P0_BACUN</name>
<dbReference type="Proteomes" id="UP000028013">
    <property type="component" value="Unassembled WGS sequence"/>
</dbReference>
<comment type="caution">
    <text evidence="1">The sequence shown here is derived from an EMBL/GenBank/DDBJ whole genome shotgun (WGS) entry which is preliminary data.</text>
</comment>
<dbReference type="AlphaFoldDB" id="A0A078S0P0"/>
<proteinExistence type="predicted"/>
<protein>
    <submittedName>
        <fullName evidence="1">Uncharacterized protein</fullName>
    </submittedName>
</protein>
<sequence>MGLTYIKSRFLHPVKMKWYDLQIEIIGAWKFFLKRQRSGERKLTKIHYQSTDKICGNKRSTVIYMANGYTWHGGLADRLKGIVSLYAWCSDHSKPFKINFCHPFRLHNYLIPNEYDWQIADEDISYNPCEVAVKQCLIAPVLAVPTVQPRLPELLGEWLDEHLVQTNAQLHVYTNMRYGNSRFAELFGKLFKPAPRLQNLIDYHKEQIGGKYISISFRFTTLLGDFTDCTGAALPVAERQPLIEKCLHAISQIAKTAPSHDRILVTADSSTFLAQAAALSHVYVIPGKVGHIDYDNDDDVNMKTFLDFLLIADAEAVYLCKSGKMYKSAFAQTAAMVHNKPFEVKEC</sequence>
<accession>A0A078S0P0</accession>
<reference evidence="1 2" key="1">
    <citation type="submission" date="2014-04" db="EMBL/GenBank/DDBJ databases">
        <authorList>
            <person name="Sears C."/>
            <person name="Carroll K."/>
            <person name="Sack B.R."/>
            <person name="Qadri F."/>
            <person name="Myers L.L."/>
            <person name="Chung G.-T."/>
            <person name="Escheverria P."/>
            <person name="Fraser C.M."/>
            <person name="Sadzewicz L."/>
            <person name="Shefchek K.A."/>
            <person name="Tallon L."/>
            <person name="Das S.P."/>
            <person name="Daugherty S."/>
            <person name="Mongodin E.F."/>
        </authorList>
    </citation>
    <scope>NUCLEOTIDE SEQUENCE [LARGE SCALE GENOMIC DNA]</scope>
    <source>
        <strain evidence="1 2">3978 T3 ii</strain>
    </source>
</reference>
<evidence type="ECO:0000313" key="2">
    <source>
        <dbReference type="Proteomes" id="UP000028013"/>
    </source>
</evidence>
<dbReference type="PATRIC" id="fig|1339349.3.peg.1900"/>
<organism evidence="1 2">
    <name type="scientific">Bacteroides uniformis str. 3978 T3 ii</name>
    <dbReference type="NCBI Taxonomy" id="1339349"/>
    <lineage>
        <taxon>Bacteria</taxon>
        <taxon>Pseudomonadati</taxon>
        <taxon>Bacteroidota</taxon>
        <taxon>Bacteroidia</taxon>
        <taxon>Bacteroidales</taxon>
        <taxon>Bacteroidaceae</taxon>
        <taxon>Bacteroides</taxon>
    </lineage>
</organism>
<dbReference type="RefSeq" id="WP_035448112.1">
    <property type="nucleotide sequence ID" value="NZ_JNHN01000170.1"/>
</dbReference>
<evidence type="ECO:0000313" key="1">
    <source>
        <dbReference type="EMBL" id="KDS51338.1"/>
    </source>
</evidence>
<gene>
    <name evidence="1" type="ORF">M094_0650</name>
</gene>
<dbReference type="EMBL" id="JNHN01000170">
    <property type="protein sequence ID" value="KDS51338.1"/>
    <property type="molecule type" value="Genomic_DNA"/>
</dbReference>